<dbReference type="Gene3D" id="3.40.50.720">
    <property type="entry name" value="NAD(P)-binding Rossmann-like Domain"/>
    <property type="match status" value="1"/>
</dbReference>
<keyword evidence="4 7" id="KW-0521">NADP</keyword>
<dbReference type="InterPro" id="IPR036291">
    <property type="entry name" value="NAD(P)-bd_dom_sf"/>
</dbReference>
<dbReference type="OrthoDB" id="9801289at2"/>
<evidence type="ECO:0000256" key="2">
    <source>
        <dbReference type="ARBA" id="ARBA00022571"/>
    </source>
</evidence>
<comment type="pathway">
    <text evidence="1 7">Amino-acid biosynthesis; L-arginine biosynthesis; N(2)-acetyl-L-ornithine from L-glutamate: step 3/4.</text>
</comment>
<dbReference type="Pfam" id="PF22698">
    <property type="entry name" value="Semialdhyde_dhC_1"/>
    <property type="match status" value="1"/>
</dbReference>
<feature type="active site" evidence="7 8">
    <location>
        <position position="149"/>
    </location>
</feature>
<comment type="subcellular location">
    <subcellularLocation>
        <location evidence="7">Cytoplasm</location>
    </subcellularLocation>
</comment>
<dbReference type="GO" id="GO:0006526">
    <property type="term" value="P:L-arginine biosynthetic process"/>
    <property type="evidence" value="ECO:0007669"/>
    <property type="project" value="UniProtKB-UniRule"/>
</dbReference>
<dbReference type="InterPro" id="IPR023013">
    <property type="entry name" value="AGPR_AS"/>
</dbReference>
<dbReference type="PANTHER" id="PTHR32338:SF10">
    <property type="entry name" value="N-ACETYL-GAMMA-GLUTAMYL-PHOSPHATE REDUCTASE, CHLOROPLASTIC-RELATED"/>
    <property type="match status" value="1"/>
</dbReference>
<comment type="catalytic activity">
    <reaction evidence="6 7">
        <text>N-acetyl-L-glutamate 5-semialdehyde + phosphate + NADP(+) = N-acetyl-L-glutamyl 5-phosphate + NADPH + H(+)</text>
        <dbReference type="Rhea" id="RHEA:21588"/>
        <dbReference type="ChEBI" id="CHEBI:15378"/>
        <dbReference type="ChEBI" id="CHEBI:29123"/>
        <dbReference type="ChEBI" id="CHEBI:43474"/>
        <dbReference type="ChEBI" id="CHEBI:57783"/>
        <dbReference type="ChEBI" id="CHEBI:57936"/>
        <dbReference type="ChEBI" id="CHEBI:58349"/>
        <dbReference type="EC" id="1.2.1.38"/>
    </reaction>
</comment>
<dbReference type="RefSeq" id="WP_110521005.1">
    <property type="nucleotide sequence ID" value="NZ_PDOF01000003.1"/>
</dbReference>
<comment type="similarity">
    <text evidence="7">Belongs to the NAGSA dehydrogenase family. Type 1 subfamily.</text>
</comment>
<dbReference type="PANTHER" id="PTHR32338">
    <property type="entry name" value="N-ACETYL-GAMMA-GLUTAMYL-PHOSPHATE REDUCTASE, CHLOROPLASTIC-RELATED-RELATED"/>
    <property type="match status" value="1"/>
</dbReference>
<dbReference type="SUPFAM" id="SSF51735">
    <property type="entry name" value="NAD(P)-binding Rossmann-fold domains"/>
    <property type="match status" value="1"/>
</dbReference>
<dbReference type="InterPro" id="IPR000534">
    <property type="entry name" value="Semialdehyde_DH_NAD-bd"/>
</dbReference>
<dbReference type="FunFam" id="3.30.360.10:FF:000014">
    <property type="entry name" value="N-acetyl-gamma-glutamyl-phosphate reductase"/>
    <property type="match status" value="1"/>
</dbReference>
<feature type="domain" description="Semialdehyde dehydrogenase NAD-binding" evidence="9">
    <location>
        <begin position="2"/>
        <end position="141"/>
    </location>
</feature>
<evidence type="ECO:0000313" key="10">
    <source>
        <dbReference type="EMBL" id="PYZ95729.1"/>
    </source>
</evidence>
<dbReference type="HAMAP" id="MF_00150">
    <property type="entry name" value="ArgC_type1"/>
    <property type="match status" value="1"/>
</dbReference>
<evidence type="ECO:0000256" key="8">
    <source>
        <dbReference type="PROSITE-ProRule" id="PRU10010"/>
    </source>
</evidence>
<dbReference type="SUPFAM" id="SSF55347">
    <property type="entry name" value="Glyceraldehyde-3-phosphate dehydrogenase-like, C-terminal domain"/>
    <property type="match status" value="1"/>
</dbReference>
<keyword evidence="7" id="KW-0963">Cytoplasm</keyword>
<dbReference type="NCBIfam" id="TIGR01850">
    <property type="entry name" value="argC"/>
    <property type="match status" value="1"/>
</dbReference>
<comment type="function">
    <text evidence="7">Catalyzes the NADPH-dependent reduction of N-acetyl-5-glutamyl phosphate to yield N-acetyl-L-glutamate 5-semialdehyde.</text>
</comment>
<dbReference type="InterPro" id="IPR050085">
    <property type="entry name" value="AGPR"/>
</dbReference>
<keyword evidence="3 7" id="KW-0028">Amino-acid biosynthesis</keyword>
<dbReference type="UniPathway" id="UPA00068">
    <property type="reaction ID" value="UER00108"/>
</dbReference>
<dbReference type="AlphaFoldDB" id="A0A2W0HG03"/>
<evidence type="ECO:0000256" key="1">
    <source>
        <dbReference type="ARBA" id="ARBA00004862"/>
    </source>
</evidence>
<dbReference type="InterPro" id="IPR000706">
    <property type="entry name" value="AGPR_type-1"/>
</dbReference>
<evidence type="ECO:0000259" key="9">
    <source>
        <dbReference type="SMART" id="SM00859"/>
    </source>
</evidence>
<keyword evidence="5 7" id="KW-0560">Oxidoreductase</keyword>
<dbReference type="EMBL" id="PDOF01000003">
    <property type="protein sequence ID" value="PYZ95729.1"/>
    <property type="molecule type" value="Genomic_DNA"/>
</dbReference>
<evidence type="ECO:0000313" key="11">
    <source>
        <dbReference type="Proteomes" id="UP000248066"/>
    </source>
</evidence>
<dbReference type="GO" id="GO:0070401">
    <property type="term" value="F:NADP+ binding"/>
    <property type="evidence" value="ECO:0007669"/>
    <property type="project" value="InterPro"/>
</dbReference>
<dbReference type="Proteomes" id="UP000248066">
    <property type="component" value="Unassembled WGS sequence"/>
</dbReference>
<evidence type="ECO:0000256" key="5">
    <source>
        <dbReference type="ARBA" id="ARBA00023002"/>
    </source>
</evidence>
<gene>
    <name evidence="7" type="primary">argC</name>
    <name evidence="10" type="ORF">CR205_15145</name>
</gene>
<dbReference type="SMART" id="SM00859">
    <property type="entry name" value="Semialdhyde_dh"/>
    <property type="match status" value="1"/>
</dbReference>
<keyword evidence="2 7" id="KW-0055">Arginine biosynthesis</keyword>
<dbReference type="GO" id="GO:0051287">
    <property type="term" value="F:NAD binding"/>
    <property type="evidence" value="ECO:0007669"/>
    <property type="project" value="InterPro"/>
</dbReference>
<dbReference type="GO" id="GO:0003942">
    <property type="term" value="F:N-acetyl-gamma-glutamyl-phosphate reductase activity"/>
    <property type="evidence" value="ECO:0007669"/>
    <property type="project" value="UniProtKB-UniRule"/>
</dbReference>
<evidence type="ECO:0000256" key="7">
    <source>
        <dbReference type="HAMAP-Rule" id="MF_00150"/>
    </source>
</evidence>
<keyword evidence="11" id="KW-1185">Reference proteome</keyword>
<protein>
    <recommendedName>
        <fullName evidence="7">N-acetyl-gamma-glutamyl-phosphate reductase</fullName>
        <shortName evidence="7">AGPR</shortName>
        <ecNumber evidence="7">1.2.1.38</ecNumber>
    </recommendedName>
    <alternativeName>
        <fullName evidence="7">N-acetyl-glutamate semialdehyde dehydrogenase</fullName>
        <shortName evidence="7">NAGSA dehydrogenase</shortName>
    </alternativeName>
</protein>
<name>A0A2W0HG03_9BACI</name>
<dbReference type="Pfam" id="PF01118">
    <property type="entry name" value="Semialdhyde_dh"/>
    <property type="match status" value="1"/>
</dbReference>
<comment type="caution">
    <text evidence="10">The sequence shown here is derived from an EMBL/GenBank/DDBJ whole genome shotgun (WGS) entry which is preliminary data.</text>
</comment>
<evidence type="ECO:0000256" key="6">
    <source>
        <dbReference type="ARBA" id="ARBA00050557"/>
    </source>
</evidence>
<dbReference type="CDD" id="cd23934">
    <property type="entry name" value="AGPR_1_C"/>
    <property type="match status" value="1"/>
</dbReference>
<accession>A0A2W0HG03</accession>
<organism evidence="10 11">
    <name type="scientific">Alteribacter lacisalsi</name>
    <dbReference type="NCBI Taxonomy" id="2045244"/>
    <lineage>
        <taxon>Bacteria</taxon>
        <taxon>Bacillati</taxon>
        <taxon>Bacillota</taxon>
        <taxon>Bacilli</taxon>
        <taxon>Bacillales</taxon>
        <taxon>Bacillaceae</taxon>
        <taxon>Alteribacter</taxon>
    </lineage>
</organism>
<dbReference type="GO" id="GO:0005737">
    <property type="term" value="C:cytoplasm"/>
    <property type="evidence" value="ECO:0007669"/>
    <property type="project" value="UniProtKB-SubCell"/>
</dbReference>
<proteinExistence type="inferred from homology"/>
<dbReference type="PROSITE" id="PS01224">
    <property type="entry name" value="ARGC"/>
    <property type="match status" value="1"/>
</dbReference>
<dbReference type="InterPro" id="IPR058924">
    <property type="entry name" value="AGPR_dimerisation_dom"/>
</dbReference>
<evidence type="ECO:0000256" key="3">
    <source>
        <dbReference type="ARBA" id="ARBA00022605"/>
    </source>
</evidence>
<dbReference type="Gene3D" id="3.30.360.10">
    <property type="entry name" value="Dihydrodipicolinate Reductase, domain 2"/>
    <property type="match status" value="1"/>
</dbReference>
<sequence length="345" mass="38046">MKAAVVGGTGYGAVELIRIIQRHPYIELVSVISKSHHGDQVEEVFPHLSRIVSYTMDAYDIHKMEKEADVVFFAAPSGVSKELIPECIEAGLKCVDLSGDFRLQGEELNCLWYNQTPPPEALAEQAVYGLTELYWEAIQESTIVANPGCYPTAALLGLIPVIKNGWGGTSSIVIDGKSGISGAGRGMSLNTHYSEANENVKAYKVGKHQHIPEIEQFLSREHGMEVTVSFTTHLVPMTRGLMCTISLPLEEQVNTKEVIDYYRTFYSRHPFVRIMEKEVFPSTKGVYGSNFCDIGLHADERTGRLTIVSAIDNLGKGAAGQAIQNVNVMNGWDERTGLMHVPVYP</sequence>
<evidence type="ECO:0000256" key="4">
    <source>
        <dbReference type="ARBA" id="ARBA00022857"/>
    </source>
</evidence>
<dbReference type="EC" id="1.2.1.38" evidence="7"/>
<reference evidence="10 11" key="1">
    <citation type="submission" date="2017-10" db="EMBL/GenBank/DDBJ databases">
        <title>Bacillus sp. nov., a halophilic bacterium isolated from a Yangshapao Lake.</title>
        <authorList>
            <person name="Wang H."/>
        </authorList>
    </citation>
    <scope>NUCLEOTIDE SEQUENCE [LARGE SCALE GENOMIC DNA]</scope>
    <source>
        <strain evidence="10 11">YSP-3</strain>
    </source>
</reference>
<dbReference type="CDD" id="cd17895">
    <property type="entry name" value="AGPR_1_N"/>
    <property type="match status" value="1"/>
</dbReference>